<dbReference type="Pfam" id="PF12770">
    <property type="entry name" value="CHAT"/>
    <property type="match status" value="1"/>
</dbReference>
<organism evidence="3 4">
    <name type="scientific">Saccharopolyspora hordei</name>
    <dbReference type="NCBI Taxonomy" id="1838"/>
    <lineage>
        <taxon>Bacteria</taxon>
        <taxon>Bacillati</taxon>
        <taxon>Actinomycetota</taxon>
        <taxon>Actinomycetes</taxon>
        <taxon>Pseudonocardiales</taxon>
        <taxon>Pseudonocardiaceae</taxon>
        <taxon>Saccharopolyspora</taxon>
    </lineage>
</organism>
<feature type="region of interest" description="Disordered" evidence="1">
    <location>
        <begin position="1119"/>
        <end position="1138"/>
    </location>
</feature>
<feature type="domain" description="CHAT" evidence="2">
    <location>
        <begin position="1242"/>
        <end position="1528"/>
    </location>
</feature>
<reference evidence="3 4" key="1">
    <citation type="submission" date="2020-07" db="EMBL/GenBank/DDBJ databases">
        <title>Sequencing the genomes of 1000 actinobacteria strains.</title>
        <authorList>
            <person name="Klenk H.-P."/>
        </authorList>
    </citation>
    <scope>NUCLEOTIDE SEQUENCE [LARGE SCALE GENOMIC DNA]</scope>
    <source>
        <strain evidence="3 4">DSM 44065</strain>
    </source>
</reference>
<evidence type="ECO:0000313" key="4">
    <source>
        <dbReference type="Proteomes" id="UP000587002"/>
    </source>
</evidence>
<proteinExistence type="predicted"/>
<keyword evidence="4" id="KW-1185">Reference proteome</keyword>
<protein>
    <submittedName>
        <fullName evidence="3">Tetratricopeptide (TPR) repeat protein</fullName>
    </submittedName>
</protein>
<name>A0A853AHL4_9PSEU</name>
<dbReference type="EMBL" id="JACCFJ010000001">
    <property type="protein sequence ID" value="NYI84104.1"/>
    <property type="molecule type" value="Genomic_DNA"/>
</dbReference>
<sequence>MNGVPAELDEAIAARRQALAQTADDVTAYGAAVELTELLLQRCQLTGEDPAEAIAVAGRLAGALLADSPARALPLLHLAAGHWARAAQGGAQSLRTSWELLRELRPLLDDDHPMHPEIRARAGVLASDIAVRLVDRDCAEEALADLDQALQRLADGPLQRAARFHRAVVCATRFRAMGGEDSDRRYAVDTFTEALEWPETDAALADRCHAEIVYLLLAEQLPPTERRPDSGDDQQVVECVRAAPATTLAALRTHLDAVSAPAAEVPELAAIRFTVIAAQGPETTQRDWDVLAGDADVLAARLDEHDPRRHQLVAIRAALSSDPRPAEPPDGLAELDEAIAAQRRKVVRAAEGQPLAADLLVISNLLHQRAELTGQDPGKSIEIAEALVALLDPPEQSAAVLQLALALFSRGSLPDLRRAAELLRGLREQHPEGSPERAKTCAHGGLVHAKLAATSGDPADVAEAIELLDAALADLPDGGLRRRAWIARASLHQLRFLEMGGTEEDHREATEAFTAALDWADAETRDLCHSALATLLLLRDVPADARRDPERIDPDDLVRYVDRERLAEAQRHVAEVPDAADEEAAAIRLLARSVGGDWREHDLGEVLRDLATAAGGELSATELAAIRSVGAALPECRDDEEVRRLLASASRDLPDGSLLHELFLLFRIDPDSPDSLGGDDLARLIDASEQRLETLPEGSPERAEELVALASMLVVKAHHGGDGAAGALARAKEIAEHVAQRYPGVETASGVSHALLALSAEYGVGHSLDTVQDALEHVRRADELLPPDDETRADVNTALGTMLMMRYLLSGNREDADAAVYYTPDIDERWSGFARWVREVASEPIADLDKGIEKLRASVAEPPPEHRVRWTARCAVALHLLAQLPFGSVPAPPSAADVDAARQALADAQRVPESSAERAGEVSGAALLCAAVGLAADDMTVADEGLAALDAVSRQPGLAKELQYFTVHLHGIARQVRAWRRSSADALSAAIEALERMVREHPAGLSEALTANLDLLAANYEERGDLQRAVQTSLEALRTRARGVLLQSSPQRAMGVAGVAVGSAATAAQRCLRAGDLASAVQALELGRGMVLHAATSAATMPDRLRDGGHPDLAERWEAEVDQQQPWDAGTSRGDRTELRVPSDLRLAALRALEGTAAEHDLLSPPSVPAVGAALRSRGARALVYLTAGEAVVVTEDDDLHHLPLPGLRDRTPVRRFDLVQQERARIGGAAEQPWRAALDDLCGWAWTAAIGPLLDWLGEERPRVVLVPTGRLTTVPWHAAREPAQDGRSHHACQDAVFSYAASARQFVEAARRPVRPFAERPVLVRTPDLHWTRHEIGHLHAAHYAHGQYLGRPGRRSVPTPEDVLAALPDATLLHLGCHAEPAELPVDSALRLGAGRALPVREVLRRGSGPRGALVVLAACASDLTERQHDEVLTLATAFPAAGAGGVVGTKWAIDDLVTAMFMIVFHHHLNGDHPDPAEALRATQLWMLDPDRPTIPDAPAELVRYFAETDPTTPAHWAAFTYHGR</sequence>
<dbReference type="Proteomes" id="UP000587002">
    <property type="component" value="Unassembled WGS sequence"/>
</dbReference>
<gene>
    <name evidence="3" type="ORF">HNR68_002734</name>
</gene>
<evidence type="ECO:0000256" key="1">
    <source>
        <dbReference type="SAM" id="MobiDB-lite"/>
    </source>
</evidence>
<dbReference type="InterPro" id="IPR024983">
    <property type="entry name" value="CHAT_dom"/>
</dbReference>
<comment type="caution">
    <text evidence="3">The sequence shown here is derived from an EMBL/GenBank/DDBJ whole genome shotgun (WGS) entry which is preliminary data.</text>
</comment>
<accession>A0A853AHL4</accession>
<dbReference type="RefSeq" id="WP_179721036.1">
    <property type="nucleotide sequence ID" value="NZ_BAABFH010000001.1"/>
</dbReference>
<evidence type="ECO:0000259" key="2">
    <source>
        <dbReference type="Pfam" id="PF12770"/>
    </source>
</evidence>
<evidence type="ECO:0000313" key="3">
    <source>
        <dbReference type="EMBL" id="NYI84104.1"/>
    </source>
</evidence>